<sequence>MKDAATGIYLLKFEYNALLPSAKWVVENDILKKMNVTVQGQMNPNDIMVIDPYKSTGSFCATELCNASNALKLPTVTITCDGTAVKILKHEYATREYQKLSFGDSINVDESNAYYDLIKEAFDNNYETVN</sequence>
<evidence type="ECO:0000313" key="1">
    <source>
        <dbReference type="Proteomes" id="UP000887579"/>
    </source>
</evidence>
<accession>A0AC34F7H8</accession>
<name>A0AC34F7H8_9BILA</name>
<dbReference type="WBParaSite" id="ES5_v2.g13180.t1">
    <property type="protein sequence ID" value="ES5_v2.g13180.t1"/>
    <property type="gene ID" value="ES5_v2.g13180"/>
</dbReference>
<evidence type="ECO:0000313" key="2">
    <source>
        <dbReference type="WBParaSite" id="ES5_v2.g13180.t1"/>
    </source>
</evidence>
<organism evidence="1 2">
    <name type="scientific">Panagrolaimus sp. ES5</name>
    <dbReference type="NCBI Taxonomy" id="591445"/>
    <lineage>
        <taxon>Eukaryota</taxon>
        <taxon>Metazoa</taxon>
        <taxon>Ecdysozoa</taxon>
        <taxon>Nematoda</taxon>
        <taxon>Chromadorea</taxon>
        <taxon>Rhabditida</taxon>
        <taxon>Tylenchina</taxon>
        <taxon>Panagrolaimomorpha</taxon>
        <taxon>Panagrolaimoidea</taxon>
        <taxon>Panagrolaimidae</taxon>
        <taxon>Panagrolaimus</taxon>
    </lineage>
</organism>
<protein>
    <submittedName>
        <fullName evidence="2">Uncharacterized protein</fullName>
    </submittedName>
</protein>
<reference evidence="2" key="1">
    <citation type="submission" date="2022-11" db="UniProtKB">
        <authorList>
            <consortium name="WormBaseParasite"/>
        </authorList>
    </citation>
    <scope>IDENTIFICATION</scope>
</reference>
<dbReference type="Proteomes" id="UP000887579">
    <property type="component" value="Unplaced"/>
</dbReference>
<proteinExistence type="predicted"/>